<dbReference type="FunFam" id="1.10.510.10:FF:000084">
    <property type="entry name" value="Wall-associated receptor kinase 2"/>
    <property type="match status" value="1"/>
</dbReference>
<dbReference type="InterPro" id="IPR001881">
    <property type="entry name" value="EGF-like_Ca-bd_dom"/>
</dbReference>
<protein>
    <recommendedName>
        <fullName evidence="25">Protein kinase domain-containing protein</fullName>
    </recommendedName>
</protein>
<evidence type="ECO:0000256" key="3">
    <source>
        <dbReference type="ARBA" id="ARBA00022536"/>
    </source>
</evidence>
<dbReference type="Gene3D" id="3.30.200.20">
    <property type="entry name" value="Phosphorylase Kinase, domain 1"/>
    <property type="match status" value="1"/>
</dbReference>
<keyword evidence="7 20" id="KW-0732">Signal</keyword>
<dbReference type="SUPFAM" id="SSF57196">
    <property type="entry name" value="EGF/Laminin"/>
    <property type="match status" value="1"/>
</dbReference>
<keyword evidence="3 17" id="KW-0245">EGF-like domain</keyword>
<keyword evidence="5" id="KW-0808">Transferase</keyword>
<dbReference type="GO" id="GO:0005886">
    <property type="term" value="C:plasma membrane"/>
    <property type="evidence" value="ECO:0007669"/>
    <property type="project" value="TreeGrafter"/>
</dbReference>
<dbReference type="GO" id="GO:0005509">
    <property type="term" value="F:calcium ion binding"/>
    <property type="evidence" value="ECO:0007669"/>
    <property type="project" value="InterPro"/>
</dbReference>
<evidence type="ECO:0000259" key="21">
    <source>
        <dbReference type="PROSITE" id="PS50011"/>
    </source>
</evidence>
<evidence type="ECO:0000259" key="22">
    <source>
        <dbReference type="PROSITE" id="PS50026"/>
    </source>
</evidence>
<dbReference type="CDD" id="cd00054">
    <property type="entry name" value="EGF_CA"/>
    <property type="match status" value="1"/>
</dbReference>
<keyword evidence="14 17" id="KW-1015">Disulfide bond</keyword>
<dbReference type="OrthoDB" id="4062651at2759"/>
<comment type="caution">
    <text evidence="17">Lacks conserved residue(s) required for the propagation of feature annotation.</text>
</comment>
<evidence type="ECO:0000256" key="7">
    <source>
        <dbReference type="ARBA" id="ARBA00022729"/>
    </source>
</evidence>
<feature type="disulfide bond" evidence="17">
    <location>
        <begin position="258"/>
        <end position="275"/>
    </location>
</feature>
<comment type="function">
    <text evidence="16">Serine/threonine-protein kinase that may function as a signaling receptor of extracellular matrix component. Binding to pectin may have significance in the control of cell expansion, morphogenesis and development.</text>
</comment>
<feature type="domain" description="EGF-like" evidence="22">
    <location>
        <begin position="293"/>
        <end position="326"/>
    </location>
</feature>
<evidence type="ECO:0000256" key="8">
    <source>
        <dbReference type="ARBA" id="ARBA00022737"/>
    </source>
</evidence>
<dbReference type="FunCoup" id="A0A2G5FAE7">
    <property type="interactions" value="234"/>
</dbReference>
<dbReference type="SMART" id="SM00179">
    <property type="entry name" value="EGF_CA"/>
    <property type="match status" value="1"/>
</dbReference>
<dbReference type="InterPro" id="IPR000152">
    <property type="entry name" value="EGF-type_Asp/Asn_hydroxyl_site"/>
</dbReference>
<keyword evidence="12 19" id="KW-1133">Transmembrane helix</keyword>
<evidence type="ECO:0000313" key="24">
    <source>
        <dbReference type="Proteomes" id="UP000230069"/>
    </source>
</evidence>
<keyword evidence="24" id="KW-1185">Reference proteome</keyword>
<dbReference type="GO" id="GO:0005524">
    <property type="term" value="F:ATP binding"/>
    <property type="evidence" value="ECO:0007669"/>
    <property type="project" value="UniProtKB-UniRule"/>
</dbReference>
<dbReference type="SMART" id="SM00220">
    <property type="entry name" value="S_TKc"/>
    <property type="match status" value="1"/>
</dbReference>
<dbReference type="STRING" id="218851.A0A2G5FAE7"/>
<keyword evidence="6 19" id="KW-0812">Transmembrane</keyword>
<dbReference type="PROSITE" id="PS01187">
    <property type="entry name" value="EGF_CA"/>
    <property type="match status" value="1"/>
</dbReference>
<evidence type="ECO:0000256" key="18">
    <source>
        <dbReference type="PROSITE-ProRule" id="PRU10141"/>
    </source>
</evidence>
<keyword evidence="9 18" id="KW-0547">Nucleotide-binding</keyword>
<dbReference type="FunFam" id="2.10.25.10:FF:000038">
    <property type="entry name" value="Fibrillin 2"/>
    <property type="match status" value="1"/>
</dbReference>
<dbReference type="InterPro" id="IPR025287">
    <property type="entry name" value="WAK_GUB"/>
</dbReference>
<evidence type="ECO:0000256" key="11">
    <source>
        <dbReference type="ARBA" id="ARBA00022840"/>
    </source>
</evidence>
<accession>A0A2G5FAE7</accession>
<dbReference type="PROSITE" id="PS00010">
    <property type="entry name" value="ASX_HYDROXYL"/>
    <property type="match status" value="1"/>
</dbReference>
<dbReference type="GO" id="GO:0007166">
    <property type="term" value="P:cell surface receptor signaling pathway"/>
    <property type="evidence" value="ECO:0007669"/>
    <property type="project" value="InterPro"/>
</dbReference>
<dbReference type="SUPFAM" id="SSF56112">
    <property type="entry name" value="Protein kinase-like (PK-like)"/>
    <property type="match status" value="1"/>
</dbReference>
<dbReference type="Pfam" id="PF13947">
    <property type="entry name" value="GUB_WAK_bind"/>
    <property type="match status" value="1"/>
</dbReference>
<evidence type="ECO:0000256" key="15">
    <source>
        <dbReference type="ARBA" id="ARBA00023180"/>
    </source>
</evidence>
<keyword evidence="4" id="KW-0597">Phosphoprotein</keyword>
<dbReference type="PROSITE" id="PS50026">
    <property type="entry name" value="EGF_3"/>
    <property type="match status" value="2"/>
</dbReference>
<dbReference type="InterPro" id="IPR000742">
    <property type="entry name" value="EGF"/>
</dbReference>
<evidence type="ECO:0000256" key="12">
    <source>
        <dbReference type="ARBA" id="ARBA00022989"/>
    </source>
</evidence>
<keyword evidence="13 19" id="KW-0472">Membrane</keyword>
<keyword evidence="10" id="KW-0418">Kinase</keyword>
<feature type="chain" id="PRO_5013754309" description="Protein kinase domain-containing protein" evidence="20">
    <location>
        <begin position="31"/>
        <end position="745"/>
    </location>
</feature>
<feature type="signal peptide" evidence="20">
    <location>
        <begin position="1"/>
        <end position="30"/>
    </location>
</feature>
<evidence type="ECO:0000256" key="6">
    <source>
        <dbReference type="ARBA" id="ARBA00022692"/>
    </source>
</evidence>
<dbReference type="GO" id="GO:0004674">
    <property type="term" value="F:protein serine/threonine kinase activity"/>
    <property type="evidence" value="ECO:0007669"/>
    <property type="project" value="UniProtKB-KW"/>
</dbReference>
<gene>
    <name evidence="23" type="ORF">AQUCO_00100459v1</name>
</gene>
<evidence type="ECO:0000256" key="1">
    <source>
        <dbReference type="ARBA" id="ARBA00004479"/>
    </source>
</evidence>
<dbReference type="InterPro" id="IPR000719">
    <property type="entry name" value="Prot_kinase_dom"/>
</dbReference>
<evidence type="ECO:0000313" key="23">
    <source>
        <dbReference type="EMBL" id="PIA65001.1"/>
    </source>
</evidence>
<evidence type="ECO:0000256" key="16">
    <source>
        <dbReference type="ARBA" id="ARBA00058961"/>
    </source>
</evidence>
<dbReference type="InParanoid" id="A0A2G5FAE7"/>
<dbReference type="InterPro" id="IPR018097">
    <property type="entry name" value="EGF_Ca-bd_CS"/>
</dbReference>
<dbReference type="PROSITE" id="PS50011">
    <property type="entry name" value="PROTEIN_KINASE_DOM"/>
    <property type="match status" value="1"/>
</dbReference>
<evidence type="ECO:0000256" key="13">
    <source>
        <dbReference type="ARBA" id="ARBA00023136"/>
    </source>
</evidence>
<keyword evidence="11 18" id="KW-0067">ATP-binding</keyword>
<dbReference type="InterPro" id="IPR011009">
    <property type="entry name" value="Kinase-like_dom_sf"/>
</dbReference>
<dbReference type="SMART" id="SM00181">
    <property type="entry name" value="EGF"/>
    <property type="match status" value="2"/>
</dbReference>
<feature type="binding site" evidence="18">
    <location>
        <position position="447"/>
    </location>
    <ligand>
        <name>ATP</name>
        <dbReference type="ChEBI" id="CHEBI:30616"/>
    </ligand>
</feature>
<feature type="domain" description="Protein kinase" evidence="21">
    <location>
        <begin position="418"/>
        <end position="695"/>
    </location>
</feature>
<feature type="transmembrane region" description="Helical" evidence="19">
    <location>
        <begin position="343"/>
        <end position="368"/>
    </location>
</feature>
<dbReference type="PROSITE" id="PS00108">
    <property type="entry name" value="PROTEIN_KINASE_ST"/>
    <property type="match status" value="1"/>
</dbReference>
<dbReference type="AlphaFoldDB" id="A0A2G5FAE7"/>
<dbReference type="PANTHER" id="PTHR27005">
    <property type="entry name" value="WALL-ASSOCIATED RECEPTOR KINASE-LIKE 21"/>
    <property type="match status" value="1"/>
</dbReference>
<organism evidence="23 24">
    <name type="scientific">Aquilegia coerulea</name>
    <name type="common">Rocky mountain columbine</name>
    <dbReference type="NCBI Taxonomy" id="218851"/>
    <lineage>
        <taxon>Eukaryota</taxon>
        <taxon>Viridiplantae</taxon>
        <taxon>Streptophyta</taxon>
        <taxon>Embryophyta</taxon>
        <taxon>Tracheophyta</taxon>
        <taxon>Spermatophyta</taxon>
        <taxon>Magnoliopsida</taxon>
        <taxon>Ranunculales</taxon>
        <taxon>Ranunculaceae</taxon>
        <taxon>Thalictroideae</taxon>
        <taxon>Aquilegia</taxon>
    </lineage>
</organism>
<dbReference type="Gene3D" id="2.10.25.10">
    <property type="entry name" value="Laminin"/>
    <property type="match status" value="1"/>
</dbReference>
<dbReference type="PANTHER" id="PTHR27005:SF492">
    <property type="entry name" value="LOW QUALITY PROTEIN: WALL-ASSOCIATED RECEPTOR KINASE-LIKE 1"/>
    <property type="match status" value="1"/>
</dbReference>
<comment type="subcellular location">
    <subcellularLocation>
        <location evidence="1">Membrane</location>
        <topology evidence="1">Single-pass type I membrane protein</topology>
    </subcellularLocation>
</comment>
<dbReference type="Gene3D" id="1.10.510.10">
    <property type="entry name" value="Transferase(Phosphotransferase) domain 1"/>
    <property type="match status" value="1"/>
</dbReference>
<evidence type="ECO:0008006" key="25">
    <source>
        <dbReference type="Google" id="ProtNLM"/>
    </source>
</evidence>
<dbReference type="FunFam" id="3.30.200.20:FF:000043">
    <property type="entry name" value="Wall-associated receptor kinase 2"/>
    <property type="match status" value="1"/>
</dbReference>
<dbReference type="InterPro" id="IPR049883">
    <property type="entry name" value="NOTCH1_EGF-like"/>
</dbReference>
<dbReference type="GO" id="GO:0030247">
    <property type="term" value="F:polysaccharide binding"/>
    <property type="evidence" value="ECO:0007669"/>
    <property type="project" value="InterPro"/>
</dbReference>
<evidence type="ECO:0000256" key="20">
    <source>
        <dbReference type="SAM" id="SignalP"/>
    </source>
</evidence>
<keyword evidence="15" id="KW-0325">Glycoprotein</keyword>
<evidence type="ECO:0000256" key="2">
    <source>
        <dbReference type="ARBA" id="ARBA00022527"/>
    </source>
</evidence>
<evidence type="ECO:0000256" key="14">
    <source>
        <dbReference type="ARBA" id="ARBA00023157"/>
    </source>
</evidence>
<dbReference type="InterPro" id="IPR001245">
    <property type="entry name" value="Ser-Thr/Tyr_kinase_cat_dom"/>
</dbReference>
<dbReference type="CDD" id="cd14066">
    <property type="entry name" value="STKc_IRAK"/>
    <property type="match status" value="1"/>
</dbReference>
<feature type="domain" description="EGF-like" evidence="22">
    <location>
        <begin position="248"/>
        <end position="292"/>
    </location>
</feature>
<dbReference type="Pfam" id="PF07645">
    <property type="entry name" value="EGF_CA"/>
    <property type="match status" value="1"/>
</dbReference>
<dbReference type="EMBL" id="KZ305018">
    <property type="protein sequence ID" value="PIA65001.1"/>
    <property type="molecule type" value="Genomic_DNA"/>
</dbReference>
<proteinExistence type="predicted"/>
<evidence type="ECO:0000256" key="19">
    <source>
        <dbReference type="SAM" id="Phobius"/>
    </source>
</evidence>
<evidence type="ECO:0000256" key="9">
    <source>
        <dbReference type="ARBA" id="ARBA00022741"/>
    </source>
</evidence>
<keyword evidence="8" id="KW-0677">Repeat</keyword>
<dbReference type="Pfam" id="PF07714">
    <property type="entry name" value="PK_Tyr_Ser-Thr"/>
    <property type="match status" value="1"/>
</dbReference>
<evidence type="ECO:0000256" key="5">
    <source>
        <dbReference type="ARBA" id="ARBA00022679"/>
    </source>
</evidence>
<dbReference type="InterPro" id="IPR045274">
    <property type="entry name" value="WAK-like"/>
</dbReference>
<dbReference type="Proteomes" id="UP000230069">
    <property type="component" value="Unassembled WGS sequence"/>
</dbReference>
<dbReference type="PROSITE" id="PS00107">
    <property type="entry name" value="PROTEIN_KINASE_ATP"/>
    <property type="match status" value="1"/>
</dbReference>
<evidence type="ECO:0000256" key="17">
    <source>
        <dbReference type="PROSITE-ProRule" id="PRU00076"/>
    </source>
</evidence>
<evidence type="ECO:0000256" key="4">
    <source>
        <dbReference type="ARBA" id="ARBA00022553"/>
    </source>
</evidence>
<keyword evidence="2" id="KW-0723">Serine/threonine-protein kinase</keyword>
<dbReference type="InterPro" id="IPR017441">
    <property type="entry name" value="Protein_kinase_ATP_BS"/>
</dbReference>
<evidence type="ECO:0000256" key="10">
    <source>
        <dbReference type="ARBA" id="ARBA00022777"/>
    </source>
</evidence>
<sequence>MPKQEIVPCIVVLLFFVLCLMLASVVSVYGTEQMDGCKSKCGNINIPYPFGIGRHCSMEEWTNINCNTTFSPPKPFIGPGNLEIVHISGFEVRIRNIPASSCYSQSGALVEDFSELYYDLRGTPYTFSTKNKFTILGCDTSALSKGNVNYSSGCISICDKRENLMNSSCPGIGCCQTSIPKRLKEFYATLSSLYNYTNVWSFDPCGAVFLGEQDMYKFKASDFFNIRSSLVDIPVVLNFAVSNQTCKDAKEDSGTIVCKENSDCYDSIDGTGYICNCSAGYKGNPYLSQGCQDVNECEDPNNPCEGICINSKGSYKCSCPDDSYGDGRKDGSGCTKKNKKIPVLQLTLGLGGGIVVLLLGGSGLFHTLKKRQLSKLNRKYFQQNGGLLLKQTISSHEGGVESTKIFTAKELKLATNSFDQSRILGQGGYGTVYKGILPDLSIVAIKKSKIFNESQLGQFINEVAILTQLNHRNVVKLMGCCLETEIPLLVYEFVSNGTLFHHLHENSGGQSSISWEDRLRIAAETAGAIAYLHSAASTPIIHRDVKSANILLDSNFTAKVADFGASKLNPSDQTQIDTLVQGTMGYLDPEYFHTSQLTEKSDVYSFGVVLAEIFTGKKPLCFERSQERNLATHFILWMKENNLFQLLEAGLANEKNTIQIHAVAKLAMRCLSLKGENRPSMKEVAAELDQLRGFLRQTGTKQSSGKTMSVDCDLYAIPSSSYSTDDTSGEYSMEKQILRSMNFHR</sequence>
<reference evidence="23 24" key="1">
    <citation type="submission" date="2017-09" db="EMBL/GenBank/DDBJ databases">
        <title>WGS assembly of Aquilegia coerulea Goldsmith.</title>
        <authorList>
            <person name="Hodges S."/>
            <person name="Kramer E."/>
            <person name="Nordborg M."/>
            <person name="Tomkins J."/>
            <person name="Borevitz J."/>
            <person name="Derieg N."/>
            <person name="Yan J."/>
            <person name="Mihaltcheva S."/>
            <person name="Hayes R.D."/>
            <person name="Rokhsar D."/>
        </authorList>
    </citation>
    <scope>NUCLEOTIDE SEQUENCE [LARGE SCALE GENOMIC DNA]</scope>
    <source>
        <strain evidence="24">cv. Goldsmith</strain>
    </source>
</reference>
<dbReference type="InterPro" id="IPR008271">
    <property type="entry name" value="Ser/Thr_kinase_AS"/>
</dbReference>
<name>A0A2G5FAE7_AQUCA</name>